<dbReference type="InterPro" id="IPR000014">
    <property type="entry name" value="PAS"/>
</dbReference>
<keyword evidence="3" id="KW-0597">Phosphoprotein</keyword>
<dbReference type="InterPro" id="IPR010744">
    <property type="entry name" value="Phage_CI_N"/>
</dbReference>
<reference evidence="8" key="1">
    <citation type="submission" date="2016-10" db="EMBL/GenBank/DDBJ databases">
        <authorList>
            <person name="Varghese N."/>
            <person name="Submissions S."/>
        </authorList>
    </citation>
    <scope>NUCLEOTIDE SEQUENCE [LARGE SCALE GENOMIC DNA]</scope>
    <source>
        <strain evidence="8">DSM 5918</strain>
    </source>
</reference>
<feature type="domain" description="PAS" evidence="6">
    <location>
        <begin position="231"/>
        <end position="297"/>
    </location>
</feature>
<dbReference type="STRING" id="52560.SAMN04488082_105163"/>
<dbReference type="GO" id="GO:0045892">
    <property type="term" value="P:negative regulation of DNA-templated transcription"/>
    <property type="evidence" value="ECO:0007669"/>
    <property type="project" value="InterPro"/>
</dbReference>
<dbReference type="EC" id="2.7.13.3" evidence="2"/>
<protein>
    <recommendedName>
        <fullName evidence="2">histidine kinase</fullName>
        <ecNumber evidence="2">2.7.13.3</ecNumber>
    </recommendedName>
</protein>
<keyword evidence="8" id="KW-1185">Reference proteome</keyword>
<dbReference type="OrthoDB" id="9814202at2"/>
<feature type="domain" description="PAS" evidence="6">
    <location>
        <begin position="8"/>
        <end position="78"/>
    </location>
</feature>
<sequence length="543" mass="61254">MTVSDLLSFYSPRLASTNDMALILDQRGEVLYANEAVRSIQSAPFRSYVPQDIIEQLQAEVRSKEFSSLPKNIPPVREARLRVILPDGAGTRHVSWKFIGIPATDGAITLAWGTFRATGPGQEMGFTVLPSGIIQAASPALCAICGYTRDELVGRPARQFYYTAASRKRIVNQLNERNEVENGAVTLRCKDGSPLTLWYSAESIRAAGGRILAYSGFFQQRPFTFSSKLAGEFTRIVDALPDLAWVSGRDLRIVAANQAYLRAYKRERAEVIGQTEYDFLEPEHARFPIEAALKVFEEKQELLHPAVPHLTDPQVWYRVIRRPIFDDDRQEVIGLLGIAQDISAKVLQENAFMEQLRVREEDVVVVSDDQGRILRRSAQTLNPSIYGRPQTFDAYTLDMRPVLDLMHPDDLPAVRQAMHLVLRERREQHLECRIRNQTGNYSTILARLLFHDAIYGEPRMYVVVRDITEQMGLRKATMVIERLKLASGTRTDRELASFLNVSAAAISNARKNERVPPDWIIDTGLRTGRSIDWIVSAVMPGQA</sequence>
<keyword evidence="5" id="KW-0418">Kinase</keyword>
<dbReference type="InterPro" id="IPR013655">
    <property type="entry name" value="PAS_fold_3"/>
</dbReference>
<dbReference type="Pfam" id="PF13426">
    <property type="entry name" value="PAS_9"/>
    <property type="match status" value="1"/>
</dbReference>
<dbReference type="Pfam" id="PF08448">
    <property type="entry name" value="PAS_4"/>
    <property type="match status" value="1"/>
</dbReference>
<evidence type="ECO:0000256" key="2">
    <source>
        <dbReference type="ARBA" id="ARBA00012438"/>
    </source>
</evidence>
<dbReference type="GO" id="GO:0004673">
    <property type="term" value="F:protein histidine kinase activity"/>
    <property type="evidence" value="ECO:0007669"/>
    <property type="project" value="UniProtKB-EC"/>
</dbReference>
<dbReference type="EMBL" id="FORX01000005">
    <property type="protein sequence ID" value="SFJ68236.1"/>
    <property type="molecule type" value="Genomic_DNA"/>
</dbReference>
<dbReference type="Gene3D" id="3.30.450.20">
    <property type="entry name" value="PAS domain"/>
    <property type="match status" value="3"/>
</dbReference>
<name>A0A1I3TEZ6_9BACT</name>
<dbReference type="SUPFAM" id="SSF55785">
    <property type="entry name" value="PYP-like sensor domain (PAS domain)"/>
    <property type="match status" value="3"/>
</dbReference>
<evidence type="ECO:0000259" key="6">
    <source>
        <dbReference type="SMART" id="SM00091"/>
    </source>
</evidence>
<dbReference type="GO" id="GO:0003677">
    <property type="term" value="F:DNA binding"/>
    <property type="evidence" value="ECO:0007669"/>
    <property type="project" value="InterPro"/>
</dbReference>
<evidence type="ECO:0000256" key="1">
    <source>
        <dbReference type="ARBA" id="ARBA00000085"/>
    </source>
</evidence>
<dbReference type="CDD" id="cd00130">
    <property type="entry name" value="PAS"/>
    <property type="match status" value="3"/>
</dbReference>
<evidence type="ECO:0000313" key="8">
    <source>
        <dbReference type="Proteomes" id="UP000198635"/>
    </source>
</evidence>
<dbReference type="InterPro" id="IPR013656">
    <property type="entry name" value="PAS_4"/>
</dbReference>
<accession>A0A1I3TEZ6</accession>
<dbReference type="Pfam" id="PF08447">
    <property type="entry name" value="PAS_3"/>
    <property type="match status" value="1"/>
</dbReference>
<dbReference type="NCBIfam" id="TIGR00229">
    <property type="entry name" value="sensory_box"/>
    <property type="match status" value="1"/>
</dbReference>
<evidence type="ECO:0000313" key="7">
    <source>
        <dbReference type="EMBL" id="SFJ68236.1"/>
    </source>
</evidence>
<dbReference type="RefSeq" id="WP_092373665.1">
    <property type="nucleotide sequence ID" value="NZ_FORX01000005.1"/>
</dbReference>
<organism evidence="7 8">
    <name type="scientific">Desulfomicrobium apsheronum</name>
    <dbReference type="NCBI Taxonomy" id="52560"/>
    <lineage>
        <taxon>Bacteria</taxon>
        <taxon>Pseudomonadati</taxon>
        <taxon>Thermodesulfobacteriota</taxon>
        <taxon>Desulfovibrionia</taxon>
        <taxon>Desulfovibrionales</taxon>
        <taxon>Desulfomicrobiaceae</taxon>
        <taxon>Desulfomicrobium</taxon>
    </lineage>
</organism>
<evidence type="ECO:0000256" key="4">
    <source>
        <dbReference type="ARBA" id="ARBA00022679"/>
    </source>
</evidence>
<dbReference type="PANTHER" id="PTHR43304:SF1">
    <property type="entry name" value="PAC DOMAIN-CONTAINING PROTEIN"/>
    <property type="match status" value="1"/>
</dbReference>
<dbReference type="Gene3D" id="1.10.260.40">
    <property type="entry name" value="lambda repressor-like DNA-binding domains"/>
    <property type="match status" value="1"/>
</dbReference>
<dbReference type="InterPro" id="IPR052162">
    <property type="entry name" value="Sensor_kinase/Photoreceptor"/>
</dbReference>
<proteinExistence type="predicted"/>
<comment type="catalytic activity">
    <reaction evidence="1">
        <text>ATP + protein L-histidine = ADP + protein N-phospho-L-histidine.</text>
        <dbReference type="EC" id="2.7.13.3"/>
    </reaction>
</comment>
<dbReference type="Proteomes" id="UP000198635">
    <property type="component" value="Unassembled WGS sequence"/>
</dbReference>
<dbReference type="PANTHER" id="PTHR43304">
    <property type="entry name" value="PHYTOCHROME-LIKE PROTEIN CPH1"/>
    <property type="match status" value="1"/>
</dbReference>
<dbReference type="SMART" id="SM00086">
    <property type="entry name" value="PAC"/>
    <property type="match status" value="2"/>
</dbReference>
<keyword evidence="4" id="KW-0808">Transferase</keyword>
<dbReference type="InterPro" id="IPR001610">
    <property type="entry name" value="PAC"/>
</dbReference>
<gene>
    <name evidence="7" type="ORF">SAMN04488082_105163</name>
</gene>
<dbReference type="InterPro" id="IPR010982">
    <property type="entry name" value="Lambda_DNA-bd_dom_sf"/>
</dbReference>
<evidence type="ECO:0000256" key="3">
    <source>
        <dbReference type="ARBA" id="ARBA00022553"/>
    </source>
</evidence>
<dbReference type="AlphaFoldDB" id="A0A1I3TEZ6"/>
<evidence type="ECO:0000256" key="5">
    <source>
        <dbReference type="ARBA" id="ARBA00022777"/>
    </source>
</evidence>
<dbReference type="Pfam" id="PF07022">
    <property type="entry name" value="Phage_CI_repr"/>
    <property type="match status" value="1"/>
</dbReference>
<dbReference type="SMART" id="SM00091">
    <property type="entry name" value="PAS"/>
    <property type="match status" value="3"/>
</dbReference>
<dbReference type="InterPro" id="IPR035965">
    <property type="entry name" value="PAS-like_dom_sf"/>
</dbReference>
<feature type="domain" description="PAS" evidence="6">
    <location>
        <begin position="113"/>
        <end position="179"/>
    </location>
</feature>